<keyword evidence="1" id="KW-0472">Membrane</keyword>
<keyword evidence="1" id="KW-1133">Transmembrane helix</keyword>
<gene>
    <name evidence="2" type="ORF">TVAG_053430</name>
</gene>
<dbReference type="KEGG" id="tva:4763893"/>
<dbReference type="RefSeq" id="XP_001318242.1">
    <property type="nucleotide sequence ID" value="XM_001318207.1"/>
</dbReference>
<keyword evidence="3" id="KW-1185">Reference proteome</keyword>
<accession>A2EMU6</accession>
<dbReference type="Proteomes" id="UP000001542">
    <property type="component" value="Unassembled WGS sequence"/>
</dbReference>
<organism evidence="2 3">
    <name type="scientific">Trichomonas vaginalis (strain ATCC PRA-98 / G3)</name>
    <dbReference type="NCBI Taxonomy" id="412133"/>
    <lineage>
        <taxon>Eukaryota</taxon>
        <taxon>Metamonada</taxon>
        <taxon>Parabasalia</taxon>
        <taxon>Trichomonadida</taxon>
        <taxon>Trichomonadidae</taxon>
        <taxon>Trichomonas</taxon>
    </lineage>
</organism>
<dbReference type="VEuPathDB" id="TrichDB:TVAG_053430"/>
<keyword evidence="1" id="KW-0812">Transmembrane</keyword>
<evidence type="ECO:0000313" key="3">
    <source>
        <dbReference type="Proteomes" id="UP000001542"/>
    </source>
</evidence>
<reference evidence="2" key="1">
    <citation type="submission" date="2006-10" db="EMBL/GenBank/DDBJ databases">
        <authorList>
            <person name="Amadeo P."/>
            <person name="Zhao Q."/>
            <person name="Wortman J."/>
            <person name="Fraser-Liggett C."/>
            <person name="Carlton J."/>
        </authorList>
    </citation>
    <scope>NUCLEOTIDE SEQUENCE</scope>
    <source>
        <strain evidence="2">G3</strain>
    </source>
</reference>
<protein>
    <submittedName>
        <fullName evidence="2">Uncharacterized protein</fullName>
    </submittedName>
</protein>
<reference evidence="2" key="2">
    <citation type="journal article" date="2007" name="Science">
        <title>Draft genome sequence of the sexually transmitted pathogen Trichomonas vaginalis.</title>
        <authorList>
            <person name="Carlton J.M."/>
            <person name="Hirt R.P."/>
            <person name="Silva J.C."/>
            <person name="Delcher A.L."/>
            <person name="Schatz M."/>
            <person name="Zhao Q."/>
            <person name="Wortman J.R."/>
            <person name="Bidwell S.L."/>
            <person name="Alsmark U.C.M."/>
            <person name="Besteiro S."/>
            <person name="Sicheritz-Ponten T."/>
            <person name="Noel C.J."/>
            <person name="Dacks J.B."/>
            <person name="Foster P.G."/>
            <person name="Simillion C."/>
            <person name="Van de Peer Y."/>
            <person name="Miranda-Saavedra D."/>
            <person name="Barton G.J."/>
            <person name="Westrop G.D."/>
            <person name="Mueller S."/>
            <person name="Dessi D."/>
            <person name="Fiori P.L."/>
            <person name="Ren Q."/>
            <person name="Paulsen I."/>
            <person name="Zhang H."/>
            <person name="Bastida-Corcuera F.D."/>
            <person name="Simoes-Barbosa A."/>
            <person name="Brown M.T."/>
            <person name="Hayes R.D."/>
            <person name="Mukherjee M."/>
            <person name="Okumura C.Y."/>
            <person name="Schneider R."/>
            <person name="Smith A.J."/>
            <person name="Vanacova S."/>
            <person name="Villalvazo M."/>
            <person name="Haas B.J."/>
            <person name="Pertea M."/>
            <person name="Feldblyum T.V."/>
            <person name="Utterback T.R."/>
            <person name="Shu C.L."/>
            <person name="Osoegawa K."/>
            <person name="de Jong P.J."/>
            <person name="Hrdy I."/>
            <person name="Horvathova L."/>
            <person name="Zubacova Z."/>
            <person name="Dolezal P."/>
            <person name="Malik S.B."/>
            <person name="Logsdon J.M. Jr."/>
            <person name="Henze K."/>
            <person name="Gupta A."/>
            <person name="Wang C.C."/>
            <person name="Dunne R.L."/>
            <person name="Upcroft J.A."/>
            <person name="Upcroft P."/>
            <person name="White O."/>
            <person name="Salzberg S.L."/>
            <person name="Tang P."/>
            <person name="Chiu C.-H."/>
            <person name="Lee Y.-S."/>
            <person name="Embley T.M."/>
            <person name="Coombs G.H."/>
            <person name="Mottram J.C."/>
            <person name="Tachezy J."/>
            <person name="Fraser-Liggett C.M."/>
            <person name="Johnson P.J."/>
        </authorList>
    </citation>
    <scope>NUCLEOTIDE SEQUENCE [LARGE SCALE GENOMIC DNA]</scope>
    <source>
        <strain evidence="2">G3</strain>
    </source>
</reference>
<dbReference type="VEuPathDB" id="TrichDB:TVAGG3_0755150"/>
<feature type="transmembrane region" description="Helical" evidence="1">
    <location>
        <begin position="236"/>
        <end position="259"/>
    </location>
</feature>
<dbReference type="AlphaFoldDB" id="A2EMU6"/>
<dbReference type="InParanoid" id="A2EMU6"/>
<sequence>MFHILCLRITDPGFYPMTMEPRDEVEIALTNKEDQVFIIAKNFEASMTFYFPNYTEITTMTFIKALYVPHKNFIIKLDNMTYKMTFDFNLFVTKGKMCDYMYYSEGSTYGSLSDSNLTFNNICIFPIGPSFRVTQSTSSNTAQMYVYESPSDYISTIKDEYYYIDQERVFLRATDKSNITSYDFYAFSYEHSNYCKFGVFDTMSDNESYPLFGLDTVNYGCTYEGKFKQIIFKHKYLILICVLSTSFIAFVTFITIYAIKKHKSKININLNLNEEPILQTQD</sequence>
<evidence type="ECO:0000256" key="1">
    <source>
        <dbReference type="SAM" id="Phobius"/>
    </source>
</evidence>
<name>A2EMU6_TRIV3</name>
<proteinExistence type="predicted"/>
<dbReference type="EMBL" id="DS113434">
    <property type="protein sequence ID" value="EAY06019.1"/>
    <property type="molecule type" value="Genomic_DNA"/>
</dbReference>
<evidence type="ECO:0000313" key="2">
    <source>
        <dbReference type="EMBL" id="EAY06019.1"/>
    </source>
</evidence>